<proteinExistence type="predicted"/>
<reference evidence="1 2" key="1">
    <citation type="submission" date="2019-09" db="EMBL/GenBank/DDBJ databases">
        <title>The characteristics and genome analysis of VB_ApiP_XC38, a novel N4-like phage Infecting Acinetobacter pittii.</title>
        <authorList>
            <person name="Cheng M."/>
        </authorList>
    </citation>
    <scope>NUCLEOTIDE SEQUENCE [LARGE SCALE GENOMIC DNA]</scope>
</reference>
<organism evidence="1 2">
    <name type="scientific">Acinetobacter phage VB_ApiP_XC38</name>
    <dbReference type="NCBI Taxonomy" id="2655002"/>
    <lineage>
        <taxon>Viruses</taxon>
        <taxon>Duplodnaviria</taxon>
        <taxon>Heunggongvirae</taxon>
        <taxon>Uroviricota</taxon>
        <taxon>Caudoviricetes</taxon>
        <taxon>Schitoviridae</taxon>
        <taxon>Exceevirus</taxon>
        <taxon>Exceevirus Xc38</taxon>
    </lineage>
</organism>
<gene>
    <name evidence="1" type="ORF">VBApiPXC38_06</name>
</gene>
<keyword evidence="2" id="KW-1185">Reference proteome</keyword>
<evidence type="ECO:0000313" key="1">
    <source>
        <dbReference type="EMBL" id="QFR59693.1"/>
    </source>
</evidence>
<dbReference type="EMBL" id="MN508356">
    <property type="protein sequence ID" value="QFR59693.1"/>
    <property type="molecule type" value="Genomic_DNA"/>
</dbReference>
<evidence type="ECO:0000313" key="2">
    <source>
        <dbReference type="Proteomes" id="UP000326537"/>
    </source>
</evidence>
<sequence length="104" mass="12043">MNKLDQDILDLQELKKTLVSLERLNRNPDFQRVILKNFLEEHPLALVKSKGTLGIKPETIVDIERQLDCVALFNMYLQNLNAQIADIDLRIVEAETLRANETRN</sequence>
<protein>
    <submittedName>
        <fullName evidence="1">Uncharacterized protein</fullName>
    </submittedName>
</protein>
<dbReference type="Proteomes" id="UP000326537">
    <property type="component" value="Segment"/>
</dbReference>
<accession>A0A5P8PQZ7</accession>
<name>A0A5P8PQZ7_9CAUD</name>